<reference evidence="15 16" key="1">
    <citation type="submission" date="2023-07" db="EMBL/GenBank/DDBJ databases">
        <title>Sorghum-associated microbial communities from plants grown in Nebraska, USA.</title>
        <authorList>
            <person name="Schachtman D."/>
        </authorList>
    </citation>
    <scope>NUCLEOTIDE SEQUENCE [LARGE SCALE GENOMIC DNA]</scope>
    <source>
        <strain evidence="15 16">BE198</strain>
    </source>
</reference>
<dbReference type="EC" id="3.5.2.6" evidence="6"/>
<keyword evidence="10 15" id="KW-0378">Hydrolase</keyword>
<feature type="chain" id="PRO_5045646125" description="beta-lactamase" evidence="13">
    <location>
        <begin position="26"/>
        <end position="264"/>
    </location>
</feature>
<comment type="catalytic activity">
    <reaction evidence="1">
        <text>a beta-lactam + H2O = a substituted beta-amino acid</text>
        <dbReference type="Rhea" id="RHEA:20401"/>
        <dbReference type="ChEBI" id="CHEBI:15377"/>
        <dbReference type="ChEBI" id="CHEBI:35627"/>
        <dbReference type="ChEBI" id="CHEBI:140347"/>
        <dbReference type="EC" id="3.5.2.6"/>
    </reaction>
</comment>
<gene>
    <name evidence="15" type="ORF">J2X06_001562</name>
</gene>
<evidence type="ECO:0000256" key="7">
    <source>
        <dbReference type="ARBA" id="ARBA00022723"/>
    </source>
</evidence>
<dbReference type="NCBIfam" id="NF033088">
    <property type="entry name" value="bla_subclass_B1"/>
    <property type="match status" value="1"/>
</dbReference>
<evidence type="ECO:0000256" key="3">
    <source>
        <dbReference type="ARBA" id="ARBA00004418"/>
    </source>
</evidence>
<comment type="similarity">
    <text evidence="4">Belongs to the metallo-beta-lactamase superfamily. Class-B beta-lactamase family.</text>
</comment>
<evidence type="ECO:0000256" key="5">
    <source>
        <dbReference type="ARBA" id="ARBA00011245"/>
    </source>
</evidence>
<name>A0ABU1W9Z0_9GAMM</name>
<dbReference type="GO" id="GO:0008800">
    <property type="term" value="F:beta-lactamase activity"/>
    <property type="evidence" value="ECO:0007669"/>
    <property type="project" value="UniProtKB-EC"/>
</dbReference>
<dbReference type="InterPro" id="IPR050855">
    <property type="entry name" value="NDM-1-like"/>
</dbReference>
<evidence type="ECO:0000256" key="2">
    <source>
        <dbReference type="ARBA" id="ARBA00001947"/>
    </source>
</evidence>
<dbReference type="Gene3D" id="3.60.15.10">
    <property type="entry name" value="Ribonuclease Z/Hydroxyacylglutathione hydrolase-like"/>
    <property type="match status" value="1"/>
</dbReference>
<keyword evidence="16" id="KW-1185">Reference proteome</keyword>
<evidence type="ECO:0000256" key="8">
    <source>
        <dbReference type="ARBA" id="ARBA00022729"/>
    </source>
</evidence>
<dbReference type="Pfam" id="PF00753">
    <property type="entry name" value="Lactamase_B"/>
    <property type="match status" value="1"/>
</dbReference>
<evidence type="ECO:0000256" key="12">
    <source>
        <dbReference type="ARBA" id="ARBA00023251"/>
    </source>
</evidence>
<dbReference type="RefSeq" id="WP_310060525.1">
    <property type="nucleotide sequence ID" value="NZ_JAVDVY010000001.1"/>
</dbReference>
<dbReference type="Proteomes" id="UP001251524">
    <property type="component" value="Unassembled WGS sequence"/>
</dbReference>
<dbReference type="PANTHER" id="PTHR42951">
    <property type="entry name" value="METALLO-BETA-LACTAMASE DOMAIN-CONTAINING"/>
    <property type="match status" value="1"/>
</dbReference>
<evidence type="ECO:0000256" key="11">
    <source>
        <dbReference type="ARBA" id="ARBA00022833"/>
    </source>
</evidence>
<dbReference type="EMBL" id="JAVDVY010000001">
    <property type="protein sequence ID" value="MDR7134378.1"/>
    <property type="molecule type" value="Genomic_DNA"/>
</dbReference>
<dbReference type="SUPFAM" id="SSF56281">
    <property type="entry name" value="Metallo-hydrolase/oxidoreductase"/>
    <property type="match status" value="1"/>
</dbReference>
<sequence>MSLVNGAVFALLVGVTAISVSSAAAQTTNAAADAPTIGIPADIEIREVRSGVWVHTSYYTYPGGTRYPANGLIVREGNDLLLIDTAWGELLTLTLLNQIEAKIKLPVRRAVVSHAHGDRIAGADVLEARGIEVYALPLTQQRAVGEGMPVPDHTLAGLDTLGASVQFGPVELFYPGPGHAPDNLMVWVPSQRVLFGGCAVRAAASDSLGGIADANMTAWPEAIRQARARYAKAKVVVPGHGEVGGPELLDHTLALLKELREAGQ</sequence>
<comment type="subcellular location">
    <subcellularLocation>
        <location evidence="3">Periplasm</location>
    </subcellularLocation>
</comment>
<dbReference type="InterPro" id="IPR036866">
    <property type="entry name" value="RibonucZ/Hydroxyglut_hydro"/>
</dbReference>
<keyword evidence="11" id="KW-0862">Zinc</keyword>
<dbReference type="PANTHER" id="PTHR42951:SF4">
    <property type="entry name" value="ACYL-COENZYME A THIOESTERASE MBLAC2"/>
    <property type="match status" value="1"/>
</dbReference>
<comment type="subunit">
    <text evidence="5">Monomer.</text>
</comment>
<evidence type="ECO:0000256" key="9">
    <source>
        <dbReference type="ARBA" id="ARBA00022764"/>
    </source>
</evidence>
<accession>A0ABU1W9Z0</accession>
<comment type="cofactor">
    <cofactor evidence="2">
        <name>Zn(2+)</name>
        <dbReference type="ChEBI" id="CHEBI:29105"/>
    </cofactor>
</comment>
<evidence type="ECO:0000256" key="1">
    <source>
        <dbReference type="ARBA" id="ARBA00001526"/>
    </source>
</evidence>
<dbReference type="InterPro" id="IPR001279">
    <property type="entry name" value="Metallo-B-lactamas"/>
</dbReference>
<feature type="signal peptide" evidence="13">
    <location>
        <begin position="1"/>
        <end position="25"/>
    </location>
</feature>
<evidence type="ECO:0000313" key="15">
    <source>
        <dbReference type="EMBL" id="MDR7134378.1"/>
    </source>
</evidence>
<evidence type="ECO:0000256" key="13">
    <source>
        <dbReference type="SAM" id="SignalP"/>
    </source>
</evidence>
<organism evidence="15 16">
    <name type="scientific">Lysobacter niastensis</name>
    <dbReference type="NCBI Taxonomy" id="380629"/>
    <lineage>
        <taxon>Bacteria</taxon>
        <taxon>Pseudomonadati</taxon>
        <taxon>Pseudomonadota</taxon>
        <taxon>Gammaproteobacteria</taxon>
        <taxon>Lysobacterales</taxon>
        <taxon>Lysobacteraceae</taxon>
        <taxon>Lysobacter</taxon>
    </lineage>
</organism>
<keyword evidence="9" id="KW-0574">Periplasm</keyword>
<dbReference type="InterPro" id="IPR058199">
    <property type="entry name" value="BlaB//VIM/IMP-1"/>
</dbReference>
<keyword evidence="8 13" id="KW-0732">Signal</keyword>
<protein>
    <recommendedName>
        <fullName evidence="6">beta-lactamase</fullName>
        <ecNumber evidence="6">3.5.2.6</ecNumber>
    </recommendedName>
</protein>
<feature type="domain" description="Metallo-beta-lactamase" evidence="14">
    <location>
        <begin position="68"/>
        <end position="240"/>
    </location>
</feature>
<keyword evidence="12" id="KW-0046">Antibiotic resistance</keyword>
<evidence type="ECO:0000256" key="4">
    <source>
        <dbReference type="ARBA" id="ARBA00005250"/>
    </source>
</evidence>
<proteinExistence type="inferred from homology"/>
<evidence type="ECO:0000256" key="10">
    <source>
        <dbReference type="ARBA" id="ARBA00022801"/>
    </source>
</evidence>
<comment type="caution">
    <text evidence="15">The sequence shown here is derived from an EMBL/GenBank/DDBJ whole genome shotgun (WGS) entry which is preliminary data.</text>
</comment>
<keyword evidence="7" id="KW-0479">Metal-binding</keyword>
<evidence type="ECO:0000313" key="16">
    <source>
        <dbReference type="Proteomes" id="UP001251524"/>
    </source>
</evidence>
<evidence type="ECO:0000259" key="14">
    <source>
        <dbReference type="SMART" id="SM00849"/>
    </source>
</evidence>
<evidence type="ECO:0000256" key="6">
    <source>
        <dbReference type="ARBA" id="ARBA00012865"/>
    </source>
</evidence>
<dbReference type="SMART" id="SM00849">
    <property type="entry name" value="Lactamase_B"/>
    <property type="match status" value="1"/>
</dbReference>